<dbReference type="InterPro" id="IPR049492">
    <property type="entry name" value="BD-FAE-like_dom"/>
</dbReference>
<proteinExistence type="predicted"/>
<dbReference type="GO" id="GO:0016787">
    <property type="term" value="F:hydrolase activity"/>
    <property type="evidence" value="ECO:0007669"/>
    <property type="project" value="UniProtKB-KW"/>
</dbReference>
<dbReference type="InterPro" id="IPR029058">
    <property type="entry name" value="AB_hydrolase_fold"/>
</dbReference>
<dbReference type="RefSeq" id="WP_378312186.1">
    <property type="nucleotide sequence ID" value="NZ_JBHUKS010000033.1"/>
</dbReference>
<evidence type="ECO:0000313" key="4">
    <source>
        <dbReference type="EMBL" id="MFD2473586.1"/>
    </source>
</evidence>
<accession>A0ABW5HK89</accession>
<dbReference type="SUPFAM" id="SSF53474">
    <property type="entry name" value="alpha/beta-Hydrolases"/>
    <property type="match status" value="1"/>
</dbReference>
<organism evidence="4 5">
    <name type="scientific">Amycolatopsis silviterrae</name>
    <dbReference type="NCBI Taxonomy" id="1656914"/>
    <lineage>
        <taxon>Bacteria</taxon>
        <taxon>Bacillati</taxon>
        <taxon>Actinomycetota</taxon>
        <taxon>Actinomycetes</taxon>
        <taxon>Pseudonocardiales</taxon>
        <taxon>Pseudonocardiaceae</taxon>
        <taxon>Amycolatopsis</taxon>
    </lineage>
</organism>
<reference evidence="5" key="1">
    <citation type="journal article" date="2019" name="Int. J. Syst. Evol. Microbiol.">
        <title>The Global Catalogue of Microorganisms (GCM) 10K type strain sequencing project: providing services to taxonomists for standard genome sequencing and annotation.</title>
        <authorList>
            <consortium name="The Broad Institute Genomics Platform"/>
            <consortium name="The Broad Institute Genome Sequencing Center for Infectious Disease"/>
            <person name="Wu L."/>
            <person name="Ma J."/>
        </authorList>
    </citation>
    <scope>NUCLEOTIDE SEQUENCE [LARGE SCALE GENOMIC DNA]</scope>
    <source>
        <strain evidence="5">CGMCC 4.7641</strain>
    </source>
</reference>
<evidence type="ECO:0000256" key="2">
    <source>
        <dbReference type="SAM" id="MobiDB-lite"/>
    </source>
</evidence>
<evidence type="ECO:0000313" key="5">
    <source>
        <dbReference type="Proteomes" id="UP001597483"/>
    </source>
</evidence>
<dbReference type="InterPro" id="IPR050300">
    <property type="entry name" value="GDXG_lipolytic_enzyme"/>
</dbReference>
<feature type="region of interest" description="Disordered" evidence="2">
    <location>
        <begin position="417"/>
        <end position="436"/>
    </location>
</feature>
<comment type="caution">
    <text evidence="4">The sequence shown here is derived from an EMBL/GenBank/DDBJ whole genome shotgun (WGS) entry which is preliminary data.</text>
</comment>
<dbReference type="PANTHER" id="PTHR48081:SF33">
    <property type="entry name" value="KYNURENINE FORMAMIDASE"/>
    <property type="match status" value="1"/>
</dbReference>
<keyword evidence="1 4" id="KW-0378">Hydrolase</keyword>
<dbReference type="PANTHER" id="PTHR48081">
    <property type="entry name" value="AB HYDROLASE SUPERFAMILY PROTEIN C4A8.06C"/>
    <property type="match status" value="1"/>
</dbReference>
<dbReference type="EMBL" id="JBHUKS010000033">
    <property type="protein sequence ID" value="MFD2473586.1"/>
    <property type="molecule type" value="Genomic_DNA"/>
</dbReference>
<evidence type="ECO:0000256" key="1">
    <source>
        <dbReference type="ARBA" id="ARBA00022801"/>
    </source>
</evidence>
<evidence type="ECO:0000259" key="3">
    <source>
        <dbReference type="Pfam" id="PF20434"/>
    </source>
</evidence>
<keyword evidence="5" id="KW-1185">Reference proteome</keyword>
<protein>
    <submittedName>
        <fullName evidence="4">Alpha/beta hydrolase fold domain-containing protein</fullName>
    </submittedName>
</protein>
<sequence length="436" mass="46773">MGFLRRRVVTALATANALKPLGGYPGPLGSVYGWPTRNIFSFGLGWPVNELAPHLLVQTAADTALAVARGKASKGSLAVAAFTAAGLGYLMRRASAAGPLAERALSESLGSDYLSKIPGGAANVSLKPKLRELVRPFPRTQPGVEVLRDISYRDGERGTRLDIFRPAGVDLTGAPVLIQVHGGAWTIGDKRFEGQLLMNRMAQRGWVCVAVNYRLAPKHLFPAQIVDVKTAIAWTKEHIAEYGGDPDYAAVTGGSAGGHLAALAALTPRVKEYQPGFEDVDTSVAACVPFYGVHDLAGVGGDRASVDHRDEFLGPRVFKLDPEFRREVFELASPLLHVKPDSPDFFVLHGEADTVVPVSQGRAFAAKLREVSDGVVTYLELPLAQHGFDAFNSVRAQQAVRAVERWLEWHRANRRTAATSAAATDEDAPSGARAGR</sequence>
<dbReference type="Pfam" id="PF20434">
    <property type="entry name" value="BD-FAE"/>
    <property type="match status" value="1"/>
</dbReference>
<feature type="domain" description="BD-FAE-like" evidence="3">
    <location>
        <begin position="161"/>
        <end position="368"/>
    </location>
</feature>
<dbReference type="Proteomes" id="UP001597483">
    <property type="component" value="Unassembled WGS sequence"/>
</dbReference>
<name>A0ABW5HK89_9PSEU</name>
<gene>
    <name evidence="4" type="ORF">ACFSVL_39725</name>
</gene>
<dbReference type="Gene3D" id="3.40.50.1820">
    <property type="entry name" value="alpha/beta hydrolase"/>
    <property type="match status" value="1"/>
</dbReference>